<dbReference type="InterPro" id="IPR013102">
    <property type="entry name" value="PYNP_C"/>
</dbReference>
<dbReference type="InterPro" id="IPR035902">
    <property type="entry name" value="Nuc_phospho_transferase"/>
</dbReference>
<evidence type="ECO:0000313" key="7">
    <source>
        <dbReference type="Proteomes" id="UP001056035"/>
    </source>
</evidence>
<accession>A0ABY5DW98</accession>
<dbReference type="InterPro" id="IPR036566">
    <property type="entry name" value="PYNP-like_C_sf"/>
</dbReference>
<dbReference type="InterPro" id="IPR017872">
    <property type="entry name" value="Pyrmidine_PPase_CS"/>
</dbReference>
<dbReference type="NCBIfam" id="TIGR02644">
    <property type="entry name" value="Y_phosphoryl"/>
    <property type="match status" value="1"/>
</dbReference>
<evidence type="ECO:0000256" key="4">
    <source>
        <dbReference type="ARBA" id="ARBA00022679"/>
    </source>
</evidence>
<dbReference type="Gene3D" id="3.40.1030.10">
    <property type="entry name" value="Nucleoside phosphorylase/phosphoribosyltransferase catalytic domain"/>
    <property type="match status" value="1"/>
</dbReference>
<keyword evidence="7" id="KW-1185">Reference proteome</keyword>
<dbReference type="Pfam" id="PF02885">
    <property type="entry name" value="Glycos_trans_3N"/>
    <property type="match status" value="1"/>
</dbReference>
<dbReference type="InterPro" id="IPR018090">
    <property type="entry name" value="Pyrmidine_PPas_bac/euk"/>
</dbReference>
<evidence type="ECO:0000256" key="2">
    <source>
        <dbReference type="ARBA" id="ARBA00011738"/>
    </source>
</evidence>
<dbReference type="InterPro" id="IPR036320">
    <property type="entry name" value="Glycosyl_Trfase_fam3_N_dom_sf"/>
</dbReference>
<organism evidence="6 7">
    <name type="scientific">Paraconexibacter antarcticus</name>
    <dbReference type="NCBI Taxonomy" id="2949664"/>
    <lineage>
        <taxon>Bacteria</taxon>
        <taxon>Bacillati</taxon>
        <taxon>Actinomycetota</taxon>
        <taxon>Thermoleophilia</taxon>
        <taxon>Solirubrobacterales</taxon>
        <taxon>Paraconexibacteraceae</taxon>
        <taxon>Paraconexibacter</taxon>
    </lineage>
</organism>
<dbReference type="SUPFAM" id="SSF47648">
    <property type="entry name" value="Nucleoside phosphorylase/phosphoribosyltransferase N-terminal domain"/>
    <property type="match status" value="1"/>
</dbReference>
<dbReference type="NCBIfam" id="NF004490">
    <property type="entry name" value="PRK05820.1"/>
    <property type="match status" value="1"/>
</dbReference>
<dbReference type="GO" id="GO:0009032">
    <property type="term" value="F:thymidine phosphorylase activity"/>
    <property type="evidence" value="ECO:0007669"/>
    <property type="project" value="UniProtKB-EC"/>
</dbReference>
<dbReference type="PROSITE" id="PS00647">
    <property type="entry name" value="THYMID_PHOSPHORYLASE"/>
    <property type="match status" value="1"/>
</dbReference>
<dbReference type="InterPro" id="IPR000053">
    <property type="entry name" value="Thymidine/pyrmidine_PPase"/>
</dbReference>
<dbReference type="InterPro" id="IPR013465">
    <property type="entry name" value="Thymidine_Pase"/>
</dbReference>
<dbReference type="Pfam" id="PF07831">
    <property type="entry name" value="PYNP_C"/>
    <property type="match status" value="1"/>
</dbReference>
<dbReference type="InterPro" id="IPR017459">
    <property type="entry name" value="Glycosyl_Trfase_fam3_N_dom"/>
</dbReference>
<keyword evidence="4 6" id="KW-0808">Transferase</keyword>
<dbReference type="InterPro" id="IPR000312">
    <property type="entry name" value="Glycosyl_Trfase_fam3"/>
</dbReference>
<evidence type="ECO:0000259" key="5">
    <source>
        <dbReference type="SMART" id="SM00941"/>
    </source>
</evidence>
<keyword evidence="3 6" id="KW-0328">Glycosyltransferase</keyword>
<dbReference type="Gene3D" id="3.90.1170.30">
    <property type="entry name" value="Pyrimidine nucleoside phosphorylase-like, C-terminal domain"/>
    <property type="match status" value="1"/>
</dbReference>
<evidence type="ECO:0000313" key="6">
    <source>
        <dbReference type="EMBL" id="UTI65809.1"/>
    </source>
</evidence>
<gene>
    <name evidence="6" type="ORF">NBH00_06225</name>
</gene>
<dbReference type="SUPFAM" id="SSF52418">
    <property type="entry name" value="Nucleoside phosphorylase/phosphoribosyltransferase catalytic domain"/>
    <property type="match status" value="1"/>
</dbReference>
<dbReference type="SUPFAM" id="SSF54680">
    <property type="entry name" value="Pyrimidine nucleoside phosphorylase C-terminal domain"/>
    <property type="match status" value="1"/>
</dbReference>
<feature type="domain" description="Pyrimidine nucleoside phosphorylase C-terminal" evidence="5">
    <location>
        <begin position="347"/>
        <end position="424"/>
    </location>
</feature>
<comment type="similarity">
    <text evidence="1">Belongs to the thymidine/pyrimidine-nucleoside phosphorylase family.</text>
</comment>
<dbReference type="Gene3D" id="1.20.970.10">
    <property type="entry name" value="Transferase, Pyrimidine Nucleoside Phosphorylase, Chain C"/>
    <property type="match status" value="1"/>
</dbReference>
<dbReference type="Proteomes" id="UP001056035">
    <property type="component" value="Chromosome"/>
</dbReference>
<dbReference type="PANTHER" id="PTHR10515:SF0">
    <property type="entry name" value="THYMIDINE PHOSPHORYLASE"/>
    <property type="match status" value="1"/>
</dbReference>
<dbReference type="SMART" id="SM00941">
    <property type="entry name" value="PYNP_C"/>
    <property type="match status" value="1"/>
</dbReference>
<dbReference type="PANTHER" id="PTHR10515">
    <property type="entry name" value="THYMIDINE PHOSPHORYLASE"/>
    <property type="match status" value="1"/>
</dbReference>
<evidence type="ECO:0000256" key="1">
    <source>
        <dbReference type="ARBA" id="ARBA00006915"/>
    </source>
</evidence>
<dbReference type="PIRSF" id="PIRSF000478">
    <property type="entry name" value="TP_PyNP"/>
    <property type="match status" value="1"/>
</dbReference>
<comment type="subunit">
    <text evidence="2">Homodimer.</text>
</comment>
<name>A0ABY5DW98_9ACTN</name>
<evidence type="ECO:0000256" key="3">
    <source>
        <dbReference type="ARBA" id="ARBA00022676"/>
    </source>
</evidence>
<proteinExistence type="inferred from homology"/>
<dbReference type="Pfam" id="PF00591">
    <property type="entry name" value="Glycos_transf_3"/>
    <property type="match status" value="1"/>
</dbReference>
<dbReference type="HAMAP" id="MF_01628">
    <property type="entry name" value="Thymid_phosp"/>
    <property type="match status" value="1"/>
</dbReference>
<dbReference type="RefSeq" id="WP_254572487.1">
    <property type="nucleotide sequence ID" value="NZ_CP098502.1"/>
</dbReference>
<dbReference type="EMBL" id="CP098502">
    <property type="protein sequence ID" value="UTI65809.1"/>
    <property type="molecule type" value="Genomic_DNA"/>
</dbReference>
<reference evidence="6 7" key="1">
    <citation type="submission" date="2022-06" db="EMBL/GenBank/DDBJ databases">
        <title>Paraconexibacter antarcticus.</title>
        <authorList>
            <person name="Kim C.S."/>
        </authorList>
    </citation>
    <scope>NUCLEOTIDE SEQUENCE [LARGE SCALE GENOMIC DNA]</scope>
    <source>
        <strain evidence="6 7">02-257</strain>
    </source>
</reference>
<dbReference type="EC" id="2.4.2.4" evidence="6"/>
<protein>
    <submittedName>
        <fullName evidence="6">Thymidine phosphorylase</fullName>
        <ecNumber evidence="6">2.4.2.4</ecNumber>
    </submittedName>
</protein>
<sequence>MSDGPALLPAELIRRKRDGGALTRDELHAIASAIADGGFSDAQVGAFAMAVFLRGFTDPERVAFTEGLRDSGTVLRWDHLDVPVVDKHSTGGVGDKVSLLLAPILAACGTAVPMISGRGLGHTGGTLDKLDAIPGYVSTPGLGRLRAAIEAAGCAVVGQTDDLAPADRRLYAIRDASGSVETRDLIVPSILSKKLAAGLGALVLDVKHGSGAFMEDVDDARELARTLVAVATGAGLPAVALLTDMDRVLGTTAGNGLEVAESVAALTDPAAADPRLVEVTLALATTVLRLAGVDGDPRAALESGAAADRFARMVVALGGPADLLERPDAHLPAAPVVRPVHPERGGVVLRHATRALGLAVIALGGGRRTDKDTIDHRVGLSHVAGPADAVGPGPDDRPLAVVHARTEDEAEAAAAAVRAAIEVGNEAGWSAYAPVVTEEVRAPDA</sequence>